<dbReference type="NCBIfam" id="TIGR01568">
    <property type="entry name" value="A_thal_3678"/>
    <property type="match status" value="1"/>
</dbReference>
<evidence type="ECO:0000259" key="7">
    <source>
        <dbReference type="PROSITE" id="PS51754"/>
    </source>
</evidence>
<gene>
    <name evidence="8" type="ORF">CTI12_AA215680</name>
</gene>
<evidence type="ECO:0000256" key="6">
    <source>
        <dbReference type="RuleBase" id="RU367028"/>
    </source>
</evidence>
<dbReference type="PROSITE" id="PS51754">
    <property type="entry name" value="OVATE"/>
    <property type="match status" value="1"/>
</dbReference>
<comment type="function">
    <text evidence="6">Transcriptional repressor that regulates multiple aspects of plant growth and development.</text>
</comment>
<protein>
    <recommendedName>
        <fullName evidence="6">Transcription repressor</fullName>
    </recommendedName>
    <alternativeName>
        <fullName evidence="6">Ovate family protein</fullName>
    </alternativeName>
</protein>
<evidence type="ECO:0000256" key="5">
    <source>
        <dbReference type="ARBA" id="ARBA00023242"/>
    </source>
</evidence>
<proteinExistence type="predicted"/>
<keyword evidence="2 6" id="KW-0678">Repressor</keyword>
<dbReference type="OrthoDB" id="1928390at2759"/>
<dbReference type="InterPro" id="IPR006458">
    <property type="entry name" value="Ovate_C"/>
</dbReference>
<dbReference type="GO" id="GO:0005634">
    <property type="term" value="C:nucleus"/>
    <property type="evidence" value="ECO:0007669"/>
    <property type="project" value="UniProtKB-SubCell"/>
</dbReference>
<evidence type="ECO:0000256" key="1">
    <source>
        <dbReference type="ARBA" id="ARBA00004123"/>
    </source>
</evidence>
<sequence length="228" mass="26669">METRLKQKLSNMFQSCHSKIISDVSHQPFFFPVNHHHRQLIDLFSPKPNSFSKPECYIEKTTKFPANMVHQGPTKVTKKKPHYRKPKKMESFTSDNYYYDWRSSDEEKESDDETTLFSSLSFSSDSSASFRKKRAFRKSKRFSSASDKGTEKSGKLVEDSFAVVKKSSNPYEDFRVSMVEMIVEKNIFGPQELEDLLECFISLNSEEHHRVIFDVFIDIWEALFSDLV</sequence>
<dbReference type="Proteomes" id="UP000245207">
    <property type="component" value="Unassembled WGS sequence"/>
</dbReference>
<evidence type="ECO:0000256" key="3">
    <source>
        <dbReference type="ARBA" id="ARBA00023015"/>
    </source>
</evidence>
<dbReference type="Pfam" id="PF04844">
    <property type="entry name" value="Ovate"/>
    <property type="match status" value="1"/>
</dbReference>
<feature type="domain" description="OVATE" evidence="7">
    <location>
        <begin position="163"/>
        <end position="222"/>
    </location>
</feature>
<keyword evidence="3 6" id="KW-0805">Transcription regulation</keyword>
<dbReference type="EMBL" id="PKPP01001984">
    <property type="protein sequence ID" value="PWA78479.1"/>
    <property type="molecule type" value="Genomic_DNA"/>
</dbReference>
<keyword evidence="9" id="KW-1185">Reference proteome</keyword>
<dbReference type="InterPro" id="IPR038933">
    <property type="entry name" value="Ovate"/>
</dbReference>
<keyword evidence="5 6" id="KW-0539">Nucleus</keyword>
<comment type="caution">
    <text evidence="8">The sequence shown here is derived from an EMBL/GenBank/DDBJ whole genome shotgun (WGS) entry which is preliminary data.</text>
</comment>
<organism evidence="8 9">
    <name type="scientific">Artemisia annua</name>
    <name type="common">Sweet wormwood</name>
    <dbReference type="NCBI Taxonomy" id="35608"/>
    <lineage>
        <taxon>Eukaryota</taxon>
        <taxon>Viridiplantae</taxon>
        <taxon>Streptophyta</taxon>
        <taxon>Embryophyta</taxon>
        <taxon>Tracheophyta</taxon>
        <taxon>Spermatophyta</taxon>
        <taxon>Magnoliopsida</taxon>
        <taxon>eudicotyledons</taxon>
        <taxon>Gunneridae</taxon>
        <taxon>Pentapetalae</taxon>
        <taxon>asterids</taxon>
        <taxon>campanulids</taxon>
        <taxon>Asterales</taxon>
        <taxon>Asteraceae</taxon>
        <taxon>Asteroideae</taxon>
        <taxon>Anthemideae</taxon>
        <taxon>Artemisiinae</taxon>
        <taxon>Artemisia</taxon>
    </lineage>
</organism>
<evidence type="ECO:0000313" key="9">
    <source>
        <dbReference type="Proteomes" id="UP000245207"/>
    </source>
</evidence>
<name>A0A2U1NY88_ARTAN</name>
<accession>A0A2U1NY88</accession>
<dbReference type="PANTHER" id="PTHR33057:SF17">
    <property type="entry name" value="TRANSCRIPTION REPRESSOR OFP8"/>
    <property type="match status" value="1"/>
</dbReference>
<dbReference type="STRING" id="35608.A0A2U1NY88"/>
<comment type="subcellular location">
    <subcellularLocation>
        <location evidence="1 6">Nucleus</location>
    </subcellularLocation>
</comment>
<evidence type="ECO:0000313" key="8">
    <source>
        <dbReference type="EMBL" id="PWA78479.1"/>
    </source>
</evidence>
<evidence type="ECO:0000256" key="2">
    <source>
        <dbReference type="ARBA" id="ARBA00022491"/>
    </source>
</evidence>
<evidence type="ECO:0000256" key="4">
    <source>
        <dbReference type="ARBA" id="ARBA00023163"/>
    </source>
</evidence>
<keyword evidence="4 6" id="KW-0804">Transcription</keyword>
<dbReference type="AlphaFoldDB" id="A0A2U1NY88"/>
<dbReference type="GO" id="GO:0045892">
    <property type="term" value="P:negative regulation of DNA-templated transcription"/>
    <property type="evidence" value="ECO:0007669"/>
    <property type="project" value="UniProtKB-UniRule"/>
</dbReference>
<dbReference type="PANTHER" id="PTHR33057">
    <property type="entry name" value="TRANSCRIPTION REPRESSOR OFP7-RELATED"/>
    <property type="match status" value="1"/>
</dbReference>
<reference evidence="8 9" key="1">
    <citation type="journal article" date="2018" name="Mol. Plant">
        <title>The genome of Artemisia annua provides insight into the evolution of Asteraceae family and artemisinin biosynthesis.</title>
        <authorList>
            <person name="Shen Q."/>
            <person name="Zhang L."/>
            <person name="Liao Z."/>
            <person name="Wang S."/>
            <person name="Yan T."/>
            <person name="Shi P."/>
            <person name="Liu M."/>
            <person name="Fu X."/>
            <person name="Pan Q."/>
            <person name="Wang Y."/>
            <person name="Lv Z."/>
            <person name="Lu X."/>
            <person name="Zhang F."/>
            <person name="Jiang W."/>
            <person name="Ma Y."/>
            <person name="Chen M."/>
            <person name="Hao X."/>
            <person name="Li L."/>
            <person name="Tang Y."/>
            <person name="Lv G."/>
            <person name="Zhou Y."/>
            <person name="Sun X."/>
            <person name="Brodelius P.E."/>
            <person name="Rose J.K.C."/>
            <person name="Tang K."/>
        </authorList>
    </citation>
    <scope>NUCLEOTIDE SEQUENCE [LARGE SCALE GENOMIC DNA]</scope>
    <source>
        <strain evidence="9">cv. Huhao1</strain>
        <tissue evidence="8">Leaf</tissue>
    </source>
</reference>